<feature type="region of interest" description="Disordered" evidence="2">
    <location>
        <begin position="217"/>
        <end position="292"/>
    </location>
</feature>
<evidence type="ECO:0000313" key="3">
    <source>
        <dbReference type="EMBL" id="KAF2457476.1"/>
    </source>
</evidence>
<name>A0A6A6P0J5_9PEZI</name>
<feature type="compositionally biased region" description="Acidic residues" evidence="2">
    <location>
        <begin position="490"/>
        <end position="502"/>
    </location>
</feature>
<feature type="compositionally biased region" description="Low complexity" evidence="2">
    <location>
        <begin position="333"/>
        <end position="352"/>
    </location>
</feature>
<evidence type="ECO:0000313" key="4">
    <source>
        <dbReference type="Proteomes" id="UP000799766"/>
    </source>
</evidence>
<feature type="compositionally biased region" description="Basic and acidic residues" evidence="2">
    <location>
        <begin position="217"/>
        <end position="241"/>
    </location>
</feature>
<feature type="compositionally biased region" description="Acidic residues" evidence="2">
    <location>
        <begin position="416"/>
        <end position="426"/>
    </location>
</feature>
<dbReference type="SUPFAM" id="SSF58100">
    <property type="entry name" value="Bacterial hemolysins"/>
    <property type="match status" value="1"/>
</dbReference>
<feature type="coiled-coil region" evidence="1">
    <location>
        <begin position="47"/>
        <end position="123"/>
    </location>
</feature>
<feature type="compositionally biased region" description="Low complexity" evidence="2">
    <location>
        <begin position="467"/>
        <end position="476"/>
    </location>
</feature>
<feature type="compositionally biased region" description="Basic and acidic residues" evidence="2">
    <location>
        <begin position="318"/>
        <end position="332"/>
    </location>
</feature>
<keyword evidence="1" id="KW-0175">Coiled coil</keyword>
<feature type="compositionally biased region" description="Low complexity" evidence="2">
    <location>
        <begin position="242"/>
        <end position="251"/>
    </location>
</feature>
<protein>
    <submittedName>
        <fullName evidence="3">Uncharacterized protein</fullName>
    </submittedName>
</protein>
<dbReference type="EMBL" id="MU001680">
    <property type="protein sequence ID" value="KAF2457476.1"/>
    <property type="molecule type" value="Genomic_DNA"/>
</dbReference>
<evidence type="ECO:0000256" key="1">
    <source>
        <dbReference type="SAM" id="Coils"/>
    </source>
</evidence>
<reference evidence="3" key="1">
    <citation type="journal article" date="2020" name="Stud. Mycol.">
        <title>101 Dothideomycetes genomes: a test case for predicting lifestyles and emergence of pathogens.</title>
        <authorList>
            <person name="Haridas S."/>
            <person name="Albert R."/>
            <person name="Binder M."/>
            <person name="Bloem J."/>
            <person name="Labutti K."/>
            <person name="Salamov A."/>
            <person name="Andreopoulos B."/>
            <person name="Baker S."/>
            <person name="Barry K."/>
            <person name="Bills G."/>
            <person name="Bluhm B."/>
            <person name="Cannon C."/>
            <person name="Castanera R."/>
            <person name="Culley D."/>
            <person name="Daum C."/>
            <person name="Ezra D."/>
            <person name="Gonzalez J."/>
            <person name="Henrissat B."/>
            <person name="Kuo A."/>
            <person name="Liang C."/>
            <person name="Lipzen A."/>
            <person name="Lutzoni F."/>
            <person name="Magnuson J."/>
            <person name="Mondo S."/>
            <person name="Nolan M."/>
            <person name="Ohm R."/>
            <person name="Pangilinan J."/>
            <person name="Park H.-J."/>
            <person name="Ramirez L."/>
            <person name="Alfaro M."/>
            <person name="Sun H."/>
            <person name="Tritt A."/>
            <person name="Yoshinaga Y."/>
            <person name="Zwiers L.-H."/>
            <person name="Turgeon B."/>
            <person name="Goodwin S."/>
            <person name="Spatafora J."/>
            <person name="Crous P."/>
            <person name="Grigoriev I."/>
        </authorList>
    </citation>
    <scope>NUCLEOTIDE SEQUENCE</scope>
    <source>
        <strain evidence="3">ATCC 16933</strain>
    </source>
</reference>
<feature type="compositionally biased region" description="Polar residues" evidence="2">
    <location>
        <begin position="396"/>
        <end position="408"/>
    </location>
</feature>
<evidence type="ECO:0000256" key="2">
    <source>
        <dbReference type="SAM" id="MobiDB-lite"/>
    </source>
</evidence>
<accession>A0A6A6P0J5</accession>
<dbReference type="AlphaFoldDB" id="A0A6A6P0J5"/>
<dbReference type="OrthoDB" id="20105at2759"/>
<sequence length="637" mass="69358">MAPISISEPHGTDDPTELELALRTANQEVAFARSKHTLTIVAKDEDIRKLRVQILLLEDENDELHNQLTEEEEHADAMERNYGDVVARLEDSNAEIERLENELRGKTRELNNMKAELSSLQNLNTESTRVLTEKLSLNRELANLKPELEHLRSQVSSNQSLLADKLGLERQLASVQVELENEKRAAQRLQTRLQAKKGEADDARAEELRELQDAIKKERKEREKAEQAARKAEEDAEEAKKAAAAAAAAERPASRGKDEEKAKLAAKVKEAEKELGRERREREKAERAIQKSEEGWNAQKEVLDDKLNAFRTKLKSTKEKLKEAEENAKKAEAAAVAAAANSSASANQTAAAVKNGRKRSAPQADPDVTIGTPGDGFPAKRTKRSMSSAAMPGDKSTFSITPFLNRTASIAPESPIQEEDEQVAEQEDTRVNSNADPTSPVPTPSGPPKRQAKEKAVRPKPKALASAKNKPNTKVAAAKKKATTFALDSVAEEGAEENDENADPAAKEQEQRPAAKLSGKPIPKLKPNSQQLPDKPKAPRKSIADIAAFNEEAPVEKKKKRKLLGGGGGGPKTLFDEEDGAMPAKPIPGRGMFAARALGKAKGLGGIQGNKGPLMATDDGFTFSPLKKDRRAGSVAR</sequence>
<feature type="region of interest" description="Disordered" evidence="2">
    <location>
        <begin position="606"/>
        <end position="637"/>
    </location>
</feature>
<feature type="compositionally biased region" description="Basic and acidic residues" evidence="2">
    <location>
        <begin position="252"/>
        <end position="292"/>
    </location>
</feature>
<gene>
    <name evidence="3" type="ORF">BDY21DRAFT_27031</name>
</gene>
<keyword evidence="4" id="KW-1185">Reference proteome</keyword>
<dbReference type="Proteomes" id="UP000799766">
    <property type="component" value="Unassembled WGS sequence"/>
</dbReference>
<feature type="region of interest" description="Disordered" evidence="2">
    <location>
        <begin position="318"/>
        <end position="588"/>
    </location>
</feature>
<organism evidence="3 4">
    <name type="scientific">Lineolata rhizophorae</name>
    <dbReference type="NCBI Taxonomy" id="578093"/>
    <lineage>
        <taxon>Eukaryota</taxon>
        <taxon>Fungi</taxon>
        <taxon>Dikarya</taxon>
        <taxon>Ascomycota</taxon>
        <taxon>Pezizomycotina</taxon>
        <taxon>Dothideomycetes</taxon>
        <taxon>Dothideomycetes incertae sedis</taxon>
        <taxon>Lineolatales</taxon>
        <taxon>Lineolataceae</taxon>
        <taxon>Lineolata</taxon>
    </lineage>
</organism>
<proteinExistence type="predicted"/>